<dbReference type="InterPro" id="IPR011102">
    <property type="entry name" value="Sig_transdc_His_kinase_HWE"/>
</dbReference>
<dbReference type="Proteomes" id="UP000678281">
    <property type="component" value="Unassembled WGS sequence"/>
</dbReference>
<dbReference type="AlphaFoldDB" id="A0A942E690"/>
<dbReference type="Pfam" id="PF07536">
    <property type="entry name" value="HWE_HK"/>
    <property type="match status" value="1"/>
</dbReference>
<feature type="domain" description="PAS" evidence="9">
    <location>
        <begin position="171"/>
        <end position="238"/>
    </location>
</feature>
<protein>
    <recommendedName>
        <fullName evidence="3">Blue-light-activated histidine kinase</fullName>
        <ecNumber evidence="2">2.7.13.3</ecNumber>
    </recommendedName>
</protein>
<dbReference type="InterPro" id="IPR035965">
    <property type="entry name" value="PAS-like_dom_sf"/>
</dbReference>
<dbReference type="RefSeq" id="WP_212657821.1">
    <property type="nucleotide sequence ID" value="NZ_JAGXTP010000001.1"/>
</dbReference>
<dbReference type="EMBL" id="JAGXTP010000001">
    <property type="protein sequence ID" value="MBS3848261.1"/>
    <property type="molecule type" value="Genomic_DNA"/>
</dbReference>
<evidence type="ECO:0000256" key="1">
    <source>
        <dbReference type="ARBA" id="ARBA00000085"/>
    </source>
</evidence>
<evidence type="ECO:0000313" key="12">
    <source>
        <dbReference type="Proteomes" id="UP000678281"/>
    </source>
</evidence>
<evidence type="ECO:0000259" key="10">
    <source>
        <dbReference type="SMART" id="SM00911"/>
    </source>
</evidence>
<comment type="caution">
    <text evidence="11">The sequence shown here is derived from an EMBL/GenBank/DDBJ whole genome shotgun (WGS) entry which is preliminary data.</text>
</comment>
<comment type="catalytic activity">
    <reaction evidence="1">
        <text>ATP + protein L-histidine = ADP + protein N-phospho-L-histidine.</text>
        <dbReference type="EC" id="2.7.13.3"/>
    </reaction>
</comment>
<evidence type="ECO:0000256" key="8">
    <source>
        <dbReference type="ARBA" id="ARBA00022840"/>
    </source>
</evidence>
<dbReference type="InterPro" id="IPR013656">
    <property type="entry name" value="PAS_4"/>
</dbReference>
<dbReference type="EC" id="2.7.13.3" evidence="2"/>
<dbReference type="Gene3D" id="3.30.450.20">
    <property type="entry name" value="PAS domain"/>
    <property type="match status" value="1"/>
</dbReference>
<dbReference type="SUPFAM" id="SSF55785">
    <property type="entry name" value="PYP-like sensor domain (PAS domain)"/>
    <property type="match status" value="1"/>
</dbReference>
<keyword evidence="4" id="KW-0597">Phosphoprotein</keyword>
<dbReference type="PANTHER" id="PTHR41523">
    <property type="entry name" value="TWO-COMPONENT SYSTEM SENSOR PROTEIN"/>
    <property type="match status" value="1"/>
</dbReference>
<evidence type="ECO:0000256" key="6">
    <source>
        <dbReference type="ARBA" id="ARBA00022741"/>
    </source>
</evidence>
<sequence length="492" mass="54500">MSDQNDAYGFLAGGGEMGALMRAYDWQGSALGAPDGWPQSLRLTIRLMLHSRQPMFIWWGSDLIQFYNDAYRETMGPAMHPAALGAKGRECWADIWSIIGPQIDYVMSGHGSTWQDDQLVPINRHGQPESVWWTYGYSPIDFEGAVGGVLVVCSDVSDKHRYTQELQSRTERLGQLFEQAPGFIAILRGPNHVFELTNASYRKLTGRDEASLIGKPVRDAVPDAGGQGFFELLDQVYQTGEPFVGRRVPIELQPDEKTEAETFYLDFIYQAIRESDGTISGIFVEGQDVSDHVLAEERLTLINGELQHRVKNTLAMVQAIANQTLKPVIDREPVETFEKRLFALSRAHDTLVQENWSQADIRIATSSSLSAFGVADRVAVKGPSVELGPNAILSLSMILHELTTNAVKYGALSVERGHVSITWEVVDKEDCPFLQFDWQEREGPAVVKPEHRGFGSKLISRGIDGTGEVALDYAPSGFAAHFTAPLSALTRV</sequence>
<proteinExistence type="predicted"/>
<feature type="domain" description="Signal transduction histidine kinase HWE region" evidence="10">
    <location>
        <begin position="305"/>
        <end position="384"/>
    </location>
</feature>
<evidence type="ECO:0000256" key="7">
    <source>
        <dbReference type="ARBA" id="ARBA00022777"/>
    </source>
</evidence>
<dbReference type="GO" id="GO:0004673">
    <property type="term" value="F:protein histidine kinase activity"/>
    <property type="evidence" value="ECO:0007669"/>
    <property type="project" value="UniProtKB-EC"/>
</dbReference>
<keyword evidence="12" id="KW-1185">Reference proteome</keyword>
<gene>
    <name evidence="11" type="ORF">KD146_06080</name>
</gene>
<dbReference type="Pfam" id="PF08448">
    <property type="entry name" value="PAS_4"/>
    <property type="match status" value="1"/>
</dbReference>
<dbReference type="SMART" id="SM00911">
    <property type="entry name" value="HWE_HK"/>
    <property type="match status" value="1"/>
</dbReference>
<dbReference type="Gene3D" id="3.30.565.10">
    <property type="entry name" value="Histidine kinase-like ATPase, C-terminal domain"/>
    <property type="match status" value="1"/>
</dbReference>
<keyword evidence="5" id="KW-0808">Transferase</keyword>
<dbReference type="InterPro" id="IPR036890">
    <property type="entry name" value="HATPase_C_sf"/>
</dbReference>
<keyword evidence="8" id="KW-0067">ATP-binding</keyword>
<dbReference type="GO" id="GO:0005524">
    <property type="term" value="F:ATP binding"/>
    <property type="evidence" value="ECO:0007669"/>
    <property type="project" value="UniProtKB-KW"/>
</dbReference>
<dbReference type="PANTHER" id="PTHR41523:SF7">
    <property type="entry name" value="HISTIDINE KINASE"/>
    <property type="match status" value="1"/>
</dbReference>
<name>A0A942E690_9HYPH</name>
<organism evidence="11 12">
    <name type="scientific">Devosia litorisediminis</name>
    <dbReference type="NCBI Taxonomy" id="2829817"/>
    <lineage>
        <taxon>Bacteria</taxon>
        <taxon>Pseudomonadati</taxon>
        <taxon>Pseudomonadota</taxon>
        <taxon>Alphaproteobacteria</taxon>
        <taxon>Hyphomicrobiales</taxon>
        <taxon>Devosiaceae</taxon>
        <taxon>Devosia</taxon>
    </lineage>
</organism>
<dbReference type="InterPro" id="IPR000014">
    <property type="entry name" value="PAS"/>
</dbReference>
<evidence type="ECO:0000259" key="9">
    <source>
        <dbReference type="SMART" id="SM00091"/>
    </source>
</evidence>
<keyword evidence="7" id="KW-0418">Kinase</keyword>
<dbReference type="SMART" id="SM00091">
    <property type="entry name" value="PAS"/>
    <property type="match status" value="1"/>
</dbReference>
<evidence type="ECO:0000256" key="3">
    <source>
        <dbReference type="ARBA" id="ARBA00021740"/>
    </source>
</evidence>
<evidence type="ECO:0000256" key="5">
    <source>
        <dbReference type="ARBA" id="ARBA00022679"/>
    </source>
</evidence>
<reference evidence="11" key="1">
    <citation type="submission" date="2021-04" db="EMBL/GenBank/DDBJ databases">
        <title>Devosia litorisediminis sp. nov., isolated from a sand dune.</title>
        <authorList>
            <person name="Park S."/>
            <person name="Yoon J.-H."/>
        </authorList>
    </citation>
    <scope>NUCLEOTIDE SEQUENCE</scope>
    <source>
        <strain evidence="11">BSSL-BM10</strain>
    </source>
</reference>
<accession>A0A942E690</accession>
<keyword evidence="6" id="KW-0547">Nucleotide-binding</keyword>
<evidence type="ECO:0000256" key="2">
    <source>
        <dbReference type="ARBA" id="ARBA00012438"/>
    </source>
</evidence>
<evidence type="ECO:0000256" key="4">
    <source>
        <dbReference type="ARBA" id="ARBA00022553"/>
    </source>
</evidence>
<evidence type="ECO:0000313" key="11">
    <source>
        <dbReference type="EMBL" id="MBS3848261.1"/>
    </source>
</evidence>